<keyword evidence="3" id="KW-1185">Reference proteome</keyword>
<sequence>MLPGSTPPLFEVQLAPAPIQTPSVTHSAVTPEAENASSSPTPAVNRDPFLLARFPMIPLEDFKNLRARFEKEKSIGRKTAETYNQTVHNYHDNLKTLEIMRQEVADAEHAVQVAETQAADFAARRGRRLNRMRERITKMARAQTLMNNDNDRVALRLGRLRREYDDKHARLVKVRTTLSETEAISR</sequence>
<organism evidence="2 3">
    <name type="scientific">Mycena chlorophos</name>
    <name type="common">Agaric fungus</name>
    <name type="synonym">Agaricus chlorophos</name>
    <dbReference type="NCBI Taxonomy" id="658473"/>
    <lineage>
        <taxon>Eukaryota</taxon>
        <taxon>Fungi</taxon>
        <taxon>Dikarya</taxon>
        <taxon>Basidiomycota</taxon>
        <taxon>Agaricomycotina</taxon>
        <taxon>Agaricomycetes</taxon>
        <taxon>Agaricomycetidae</taxon>
        <taxon>Agaricales</taxon>
        <taxon>Marasmiineae</taxon>
        <taxon>Mycenaceae</taxon>
        <taxon>Mycena</taxon>
    </lineage>
</organism>
<reference evidence="2" key="1">
    <citation type="submission" date="2014-09" db="EMBL/GenBank/DDBJ databases">
        <title>Genome sequence of the luminous mushroom Mycena chlorophos for searching fungal bioluminescence genes.</title>
        <authorList>
            <person name="Tanaka Y."/>
            <person name="Kasuga D."/>
            <person name="Oba Y."/>
            <person name="Hase S."/>
            <person name="Sato K."/>
            <person name="Oba Y."/>
            <person name="Sakakibara Y."/>
        </authorList>
    </citation>
    <scope>NUCLEOTIDE SEQUENCE</scope>
</reference>
<evidence type="ECO:0000256" key="1">
    <source>
        <dbReference type="SAM" id="MobiDB-lite"/>
    </source>
</evidence>
<evidence type="ECO:0000313" key="3">
    <source>
        <dbReference type="Proteomes" id="UP000815677"/>
    </source>
</evidence>
<gene>
    <name evidence="2" type="ORF">MCHLO_01579</name>
</gene>
<evidence type="ECO:0000313" key="2">
    <source>
        <dbReference type="EMBL" id="GAT43920.1"/>
    </source>
</evidence>
<name>A0ABQ0KZ77_MYCCL</name>
<feature type="region of interest" description="Disordered" evidence="1">
    <location>
        <begin position="22"/>
        <end position="44"/>
    </location>
</feature>
<accession>A0ABQ0KZ77</accession>
<feature type="non-terminal residue" evidence="2">
    <location>
        <position position="186"/>
    </location>
</feature>
<dbReference type="EMBL" id="DF839453">
    <property type="protein sequence ID" value="GAT43920.1"/>
    <property type="molecule type" value="Genomic_DNA"/>
</dbReference>
<dbReference type="Proteomes" id="UP000815677">
    <property type="component" value="Unassembled WGS sequence"/>
</dbReference>
<protein>
    <submittedName>
        <fullName evidence="2">Uncharacterized protein</fullName>
    </submittedName>
</protein>
<proteinExistence type="predicted"/>